<evidence type="ECO:0000313" key="12">
    <source>
        <dbReference type="EMBL" id="QJY49722.1"/>
    </source>
</evidence>
<evidence type="ECO:0000256" key="1">
    <source>
        <dbReference type="ARBA" id="ARBA00001917"/>
    </source>
</evidence>
<dbReference type="Gene3D" id="3.20.20.70">
    <property type="entry name" value="Aldolase class I"/>
    <property type="match status" value="1"/>
</dbReference>
<sequence length="676" mass="71598">MSERYPHLFTPLELGPFTLPNRIVMGSMHTGLEDDPADAPRLAAYFAERARAGVALMVTGGYAPHANGVLDEGGSLLDDPSQLPAHRIVTDAVHEAGGRIALQVLHAGRYSKQPGLVAPSAIRAPINTYVPRPLEEHEIRELVDSYGRCAALARAGGYDGIEIMGSEGYLINTFLAPRTNHREDEWGGTPENRRRFAVEVVEASRAAVGEDFLIVYRLSMADLVEGGQSWEEVVALGKEVEAAGADLINTGIGWHEARVPTIATSVPRAAFTSVTAMLRPAVGIPVITSNRINMPEVAEEVLARGDADMVSMARPFLADPEWISKAAADRADEINTCIGCNQACLDHVFSGRPMSCLVNPRAGRETELVLGPAPARRRVAVVGAGPAGLAAAVTAAERGHAVELFEANDDIGGQFAIARRIPGKEEFAETIRYYARRLELTGVTVHLGERVTARRILDGGFDEVVLATGVEPRMPDIPGIDHPMVVSYAEAVLGAPVGERVAVIGAGGIGVDVSEFLTHTTSPTTDLAAWRREWGVTQPDLAAGALVAPEPESSPRQVYLLQRTPGRIGSRLGLTTGWVHRAALAAKGVEQIAGVGYVRIDDAGLHLTVDGDDGPGARVLAVDTVVVCAGQEPVRDLLDALRDAGASVHVIGGADVAAELDAKRAIDQGTRVAAAL</sequence>
<dbReference type="GO" id="GO:0051536">
    <property type="term" value="F:iron-sulfur cluster binding"/>
    <property type="evidence" value="ECO:0007669"/>
    <property type="project" value="UniProtKB-KW"/>
</dbReference>
<accession>A0A6M6JSZ6</accession>
<feature type="domain" description="FAD/NAD(P)-binding" evidence="11">
    <location>
        <begin position="378"/>
        <end position="649"/>
    </location>
</feature>
<keyword evidence="13" id="KW-1185">Reference proteome</keyword>
<dbReference type="InterPro" id="IPR036188">
    <property type="entry name" value="FAD/NAD-bd_sf"/>
</dbReference>
<gene>
    <name evidence="12" type="ORF">HOP40_31420</name>
</gene>
<evidence type="ECO:0000313" key="13">
    <source>
        <dbReference type="Proteomes" id="UP000505377"/>
    </source>
</evidence>
<evidence type="ECO:0000256" key="7">
    <source>
        <dbReference type="ARBA" id="ARBA00023002"/>
    </source>
</evidence>
<dbReference type="SUPFAM" id="SSF51971">
    <property type="entry name" value="Nucleotide-binding domain"/>
    <property type="match status" value="1"/>
</dbReference>
<comment type="cofactor">
    <cofactor evidence="1">
        <name>FMN</name>
        <dbReference type="ChEBI" id="CHEBI:58210"/>
    </cofactor>
</comment>
<keyword evidence="7" id="KW-0560">Oxidoreductase</keyword>
<reference evidence="12 13" key="1">
    <citation type="submission" date="2020-05" db="EMBL/GenBank/DDBJ databases">
        <authorList>
            <person name="Mo P."/>
        </authorList>
    </citation>
    <scope>NUCLEOTIDE SEQUENCE [LARGE SCALE GENOMIC DNA]</scope>
    <source>
        <strain evidence="12 13">Gen01</strain>
    </source>
</reference>
<evidence type="ECO:0000256" key="6">
    <source>
        <dbReference type="ARBA" id="ARBA00022723"/>
    </source>
</evidence>
<dbReference type="Pfam" id="PF07992">
    <property type="entry name" value="Pyr_redox_2"/>
    <property type="match status" value="1"/>
</dbReference>
<dbReference type="SUPFAM" id="SSF51905">
    <property type="entry name" value="FAD/NAD(P)-binding domain"/>
    <property type="match status" value="1"/>
</dbReference>
<evidence type="ECO:0000259" key="11">
    <source>
        <dbReference type="Pfam" id="PF07992"/>
    </source>
</evidence>
<dbReference type="AlphaFoldDB" id="A0A6M6JSZ6"/>
<dbReference type="KEGG" id="pbro:HOP40_31420"/>
<dbReference type="Pfam" id="PF00724">
    <property type="entry name" value="Oxidored_FMN"/>
    <property type="match status" value="1"/>
</dbReference>
<dbReference type="InterPro" id="IPR001155">
    <property type="entry name" value="OxRdtase_FMN_N"/>
</dbReference>
<dbReference type="Proteomes" id="UP000505377">
    <property type="component" value="Chromosome"/>
</dbReference>
<dbReference type="InterPro" id="IPR023753">
    <property type="entry name" value="FAD/NAD-binding_dom"/>
</dbReference>
<dbReference type="PRINTS" id="PR00368">
    <property type="entry name" value="FADPNR"/>
</dbReference>
<dbReference type="PRINTS" id="PR00469">
    <property type="entry name" value="PNDRDTASEII"/>
</dbReference>
<dbReference type="InterPro" id="IPR013785">
    <property type="entry name" value="Aldolase_TIM"/>
</dbReference>
<evidence type="ECO:0000256" key="9">
    <source>
        <dbReference type="ARBA" id="ARBA00023014"/>
    </source>
</evidence>
<evidence type="ECO:0000256" key="8">
    <source>
        <dbReference type="ARBA" id="ARBA00023004"/>
    </source>
</evidence>
<dbReference type="GO" id="GO:0010181">
    <property type="term" value="F:FMN binding"/>
    <property type="evidence" value="ECO:0007669"/>
    <property type="project" value="InterPro"/>
</dbReference>
<evidence type="ECO:0000259" key="10">
    <source>
        <dbReference type="Pfam" id="PF00724"/>
    </source>
</evidence>
<evidence type="ECO:0000256" key="5">
    <source>
        <dbReference type="ARBA" id="ARBA00022643"/>
    </source>
</evidence>
<dbReference type="GO" id="GO:0016491">
    <property type="term" value="F:oxidoreductase activity"/>
    <property type="evidence" value="ECO:0007669"/>
    <property type="project" value="UniProtKB-KW"/>
</dbReference>
<keyword evidence="9" id="KW-0411">Iron-sulfur</keyword>
<feature type="domain" description="NADH:flavin oxidoreductase/NADH oxidase N-terminal" evidence="10">
    <location>
        <begin position="8"/>
        <end position="333"/>
    </location>
</feature>
<dbReference type="CDD" id="cd02930">
    <property type="entry name" value="DCR_FMN"/>
    <property type="match status" value="1"/>
</dbReference>
<dbReference type="Gene3D" id="3.40.50.720">
    <property type="entry name" value="NAD(P)-binding Rossmann-like Domain"/>
    <property type="match status" value="1"/>
</dbReference>
<dbReference type="EMBL" id="CP053564">
    <property type="protein sequence ID" value="QJY49722.1"/>
    <property type="molecule type" value="Genomic_DNA"/>
</dbReference>
<dbReference type="GO" id="GO:0046872">
    <property type="term" value="F:metal ion binding"/>
    <property type="evidence" value="ECO:0007669"/>
    <property type="project" value="UniProtKB-KW"/>
</dbReference>
<dbReference type="PANTHER" id="PTHR42917">
    <property type="entry name" value="2,4-DIENOYL-COA REDUCTASE"/>
    <property type="match status" value="1"/>
</dbReference>
<keyword evidence="4" id="KW-0285">Flavoprotein</keyword>
<name>A0A6M6JSZ6_9PSEU</name>
<evidence type="ECO:0000256" key="2">
    <source>
        <dbReference type="ARBA" id="ARBA00001966"/>
    </source>
</evidence>
<comment type="cofactor">
    <cofactor evidence="2">
        <name>[4Fe-4S] cluster</name>
        <dbReference type="ChEBI" id="CHEBI:49883"/>
    </cofactor>
</comment>
<keyword evidence="5" id="KW-0288">FMN</keyword>
<dbReference type="RefSeq" id="WP_172166200.1">
    <property type="nucleotide sequence ID" value="NZ_CP053564.1"/>
</dbReference>
<organism evidence="12 13">
    <name type="scientific">Pseudonocardia broussonetiae</name>
    <dbReference type="NCBI Taxonomy" id="2736640"/>
    <lineage>
        <taxon>Bacteria</taxon>
        <taxon>Bacillati</taxon>
        <taxon>Actinomycetota</taxon>
        <taxon>Actinomycetes</taxon>
        <taxon>Pseudonocardiales</taxon>
        <taxon>Pseudonocardiaceae</taxon>
        <taxon>Pseudonocardia</taxon>
    </lineage>
</organism>
<dbReference type="Gene3D" id="3.50.50.60">
    <property type="entry name" value="FAD/NAD(P)-binding domain"/>
    <property type="match status" value="1"/>
</dbReference>
<keyword evidence="8" id="KW-0408">Iron</keyword>
<dbReference type="InterPro" id="IPR051793">
    <property type="entry name" value="NADH:flavin_oxidoreductase"/>
</dbReference>
<comment type="similarity">
    <text evidence="3">In the N-terminal section; belongs to the NADH:flavin oxidoreductase/NADH oxidase family.</text>
</comment>
<dbReference type="PANTHER" id="PTHR42917:SF2">
    <property type="entry name" value="2,4-DIENOYL-COA REDUCTASE [(2E)-ENOYL-COA-PRODUCING]"/>
    <property type="match status" value="1"/>
</dbReference>
<proteinExistence type="inferred from homology"/>
<protein>
    <submittedName>
        <fullName evidence="12">NADPH-dependent 2,4-dienoyl-CoA reductase</fullName>
    </submittedName>
</protein>
<keyword evidence="6" id="KW-0479">Metal-binding</keyword>
<dbReference type="SUPFAM" id="SSF51395">
    <property type="entry name" value="FMN-linked oxidoreductases"/>
    <property type="match status" value="1"/>
</dbReference>
<evidence type="ECO:0000256" key="3">
    <source>
        <dbReference type="ARBA" id="ARBA00011048"/>
    </source>
</evidence>
<evidence type="ECO:0000256" key="4">
    <source>
        <dbReference type="ARBA" id="ARBA00022630"/>
    </source>
</evidence>